<keyword evidence="5" id="KW-1185">Reference proteome</keyword>
<dbReference type="RefSeq" id="WP_126461406.1">
    <property type="nucleotide sequence ID" value="NZ_AP018721.1"/>
</dbReference>
<feature type="region of interest" description="Disordered" evidence="1">
    <location>
        <begin position="32"/>
        <end position="53"/>
    </location>
</feature>
<proteinExistence type="predicted"/>
<feature type="signal peptide" evidence="2">
    <location>
        <begin position="1"/>
        <end position="20"/>
    </location>
</feature>
<feature type="domain" description="RCK N-terminal" evidence="3">
    <location>
        <begin position="46"/>
        <end position="101"/>
    </location>
</feature>
<evidence type="ECO:0000256" key="2">
    <source>
        <dbReference type="SAM" id="SignalP"/>
    </source>
</evidence>
<accession>A0A4R3JXI9</accession>
<feature type="chain" id="PRO_5020523987" evidence="2">
    <location>
        <begin position="21"/>
        <end position="107"/>
    </location>
</feature>
<reference evidence="4 5" key="1">
    <citation type="submission" date="2019-03" db="EMBL/GenBank/DDBJ databases">
        <title>Genomic Encyclopedia of Type Strains, Phase IV (KMG-IV): sequencing the most valuable type-strain genomes for metagenomic binning, comparative biology and taxonomic classification.</title>
        <authorList>
            <person name="Goeker M."/>
        </authorList>
    </citation>
    <scope>NUCLEOTIDE SEQUENCE [LARGE SCALE GENOMIC DNA]</scope>
    <source>
        <strain evidence="4 5">DSM 103923</strain>
    </source>
</reference>
<dbReference type="SUPFAM" id="SSF51735">
    <property type="entry name" value="NAD(P)-binding Rossmann-fold domains"/>
    <property type="match status" value="1"/>
</dbReference>
<name>A0A4R3JXI9_9PROT</name>
<dbReference type="AlphaFoldDB" id="A0A4R3JXI9"/>
<dbReference type="OrthoDB" id="9781411at2"/>
<keyword evidence="2" id="KW-0732">Signal</keyword>
<dbReference type="Gene3D" id="3.40.50.720">
    <property type="entry name" value="NAD(P)-binding Rossmann-like Domain"/>
    <property type="match status" value="1"/>
</dbReference>
<dbReference type="EMBL" id="SLZY01000009">
    <property type="protein sequence ID" value="TCS71460.1"/>
    <property type="molecule type" value="Genomic_DNA"/>
</dbReference>
<evidence type="ECO:0000256" key="1">
    <source>
        <dbReference type="SAM" id="MobiDB-lite"/>
    </source>
</evidence>
<protein>
    <submittedName>
        <fullName evidence="4">TrkA family protein</fullName>
    </submittedName>
</protein>
<evidence type="ECO:0000313" key="4">
    <source>
        <dbReference type="EMBL" id="TCS71460.1"/>
    </source>
</evidence>
<dbReference type="GO" id="GO:0006813">
    <property type="term" value="P:potassium ion transport"/>
    <property type="evidence" value="ECO:0007669"/>
    <property type="project" value="InterPro"/>
</dbReference>
<organism evidence="4 5">
    <name type="scientific">Sulfuritortus calidifontis</name>
    <dbReference type="NCBI Taxonomy" id="1914471"/>
    <lineage>
        <taxon>Bacteria</taxon>
        <taxon>Pseudomonadati</taxon>
        <taxon>Pseudomonadota</taxon>
        <taxon>Betaproteobacteria</taxon>
        <taxon>Nitrosomonadales</taxon>
        <taxon>Thiobacillaceae</taxon>
        <taxon>Sulfuritortus</taxon>
    </lineage>
</organism>
<dbReference type="Pfam" id="PF02254">
    <property type="entry name" value="TrkA_N"/>
    <property type="match status" value="1"/>
</dbReference>
<evidence type="ECO:0000313" key="5">
    <source>
        <dbReference type="Proteomes" id="UP000295135"/>
    </source>
</evidence>
<comment type="caution">
    <text evidence="4">The sequence shown here is derived from an EMBL/GenBank/DDBJ whole genome shotgun (WGS) entry which is preliminary data.</text>
</comment>
<evidence type="ECO:0000259" key="3">
    <source>
        <dbReference type="Pfam" id="PF02254"/>
    </source>
</evidence>
<gene>
    <name evidence="4" type="ORF">EDC61_1094</name>
</gene>
<dbReference type="InterPro" id="IPR036291">
    <property type="entry name" value="NAD(P)-bd_dom_sf"/>
</dbReference>
<dbReference type="Proteomes" id="UP000295135">
    <property type="component" value="Unassembled WGS sequence"/>
</dbReference>
<dbReference type="InterPro" id="IPR003148">
    <property type="entry name" value="RCK_N"/>
</dbReference>
<sequence length="107" mass="11814">MLAWLALLPVKMLLTWPAPAAGRPGAFGCLTRSAALPAPPQEEEDESRRRAGLPVHYGDASRINTLRAAGVERARLVVITFHRPEQALRIAHWLRHTHPKSRCSPPA</sequence>